<sequence length="662" mass="74807">MPRAVTLGNGHILVGLDARAQVRDFYFPYVGLENHLGVGQVHRVGVFADGQLRWFSDPSWDIRIEYDKETAAGKVVATNTTLGIACTSTDVVYNEKNILVREFTLENLREGTRDIKVFFSHQFELSQAHGGDTVYFDPRCEAIIHYKGRRVFLINARHNKTNFDDYSVGLFEVEGREGTHTDAADGVLAKNPIEHGTVDSVIGVSLSLAHEPKIVEYWVAVGESIAEVHALNAYVLEKTPAHLTRTTRDFWRAWVNRQNFSFYGLSEGVIAQFKRSLFIIRTHADNNGSIIASSDSDMLQHGRDSYAYMWPRDGAFAAMALDRAGDFGVARKFFEFCGDVAAGKGYFMHKYRPDQSLGSSWEAWLREGKPELPIQEDESSIVLFALWKHYRLTKDIEFIESIYGSLIKSVADFLLTYEETALGLPHPSYDLWEQKYGITTYTMSARYGALMAAANFANLLGKEDAARTYNKGALAIKEMILKYLYDAKSGIFLKLIQVAGDKKILADTTLDMSSFFGLFHFGVLLPEDPRLAKFSEVLRGHLFLKEGIRGVPRFSYDEYYRVEGVRESNPWFITTLWFAQYLTLTAKGEKDFVEIKEWLEWVVAHALPSGVLSEQLNPWSGEQISAAPLVWSHAEFVHTVINYLEKLETMGLCIACNPVNNV</sequence>
<dbReference type="InterPro" id="IPR012341">
    <property type="entry name" value="6hp_glycosidase-like_sf"/>
</dbReference>
<feature type="domain" description="GH15-like" evidence="1">
    <location>
        <begin position="285"/>
        <end position="639"/>
    </location>
</feature>
<dbReference type="PANTHER" id="PTHR31616:SF13">
    <property type="entry name" value="GLUCAN 1,4-ALPHA-GLUCOSIDASE"/>
    <property type="match status" value="1"/>
</dbReference>
<evidence type="ECO:0000313" key="2">
    <source>
        <dbReference type="EMBL" id="OGG71812.1"/>
    </source>
</evidence>
<dbReference type="STRING" id="1798508.A3A35_02735"/>
<proteinExistence type="predicted"/>
<dbReference type="Proteomes" id="UP000179115">
    <property type="component" value="Unassembled WGS sequence"/>
</dbReference>
<evidence type="ECO:0000313" key="3">
    <source>
        <dbReference type="Proteomes" id="UP000179115"/>
    </source>
</evidence>
<accession>A0A1F6EF17</accession>
<organism evidence="2 3">
    <name type="scientific">Candidatus Kaiserbacteria bacterium RIFCSPLOWO2_01_FULL_51_21</name>
    <dbReference type="NCBI Taxonomy" id="1798508"/>
    <lineage>
        <taxon>Bacteria</taxon>
        <taxon>Candidatus Kaiseribacteriota</taxon>
    </lineage>
</organism>
<dbReference type="Pfam" id="PF00723">
    <property type="entry name" value="Glyco_hydro_15"/>
    <property type="match status" value="1"/>
</dbReference>
<dbReference type="GO" id="GO:0004553">
    <property type="term" value="F:hydrolase activity, hydrolyzing O-glycosyl compounds"/>
    <property type="evidence" value="ECO:0007669"/>
    <property type="project" value="UniProtKB-ARBA"/>
</dbReference>
<gene>
    <name evidence="2" type="ORF">A3A35_02735</name>
</gene>
<name>A0A1F6EF17_9BACT</name>
<dbReference type="Gene3D" id="1.50.10.10">
    <property type="match status" value="1"/>
</dbReference>
<evidence type="ECO:0000259" key="1">
    <source>
        <dbReference type="Pfam" id="PF00723"/>
    </source>
</evidence>
<dbReference type="PANTHER" id="PTHR31616">
    <property type="entry name" value="TREHALASE"/>
    <property type="match status" value="1"/>
</dbReference>
<reference evidence="2 3" key="1">
    <citation type="journal article" date="2016" name="Nat. Commun.">
        <title>Thousands of microbial genomes shed light on interconnected biogeochemical processes in an aquifer system.</title>
        <authorList>
            <person name="Anantharaman K."/>
            <person name="Brown C.T."/>
            <person name="Hug L.A."/>
            <person name="Sharon I."/>
            <person name="Castelle C.J."/>
            <person name="Probst A.J."/>
            <person name="Thomas B.C."/>
            <person name="Singh A."/>
            <person name="Wilkins M.J."/>
            <person name="Karaoz U."/>
            <person name="Brodie E.L."/>
            <person name="Williams K.H."/>
            <person name="Hubbard S.S."/>
            <person name="Banfield J.F."/>
        </authorList>
    </citation>
    <scope>NUCLEOTIDE SEQUENCE [LARGE SCALE GENOMIC DNA]</scope>
</reference>
<dbReference type="AlphaFoldDB" id="A0A1F6EF17"/>
<comment type="caution">
    <text evidence="2">The sequence shown here is derived from an EMBL/GenBank/DDBJ whole genome shotgun (WGS) entry which is preliminary data.</text>
</comment>
<dbReference type="GO" id="GO:0005975">
    <property type="term" value="P:carbohydrate metabolic process"/>
    <property type="evidence" value="ECO:0007669"/>
    <property type="project" value="InterPro"/>
</dbReference>
<dbReference type="EMBL" id="MFLV01000009">
    <property type="protein sequence ID" value="OGG71812.1"/>
    <property type="molecule type" value="Genomic_DNA"/>
</dbReference>
<dbReference type="InterPro" id="IPR011613">
    <property type="entry name" value="GH15-like"/>
</dbReference>
<dbReference type="InterPro" id="IPR008928">
    <property type="entry name" value="6-hairpin_glycosidase_sf"/>
</dbReference>
<dbReference type="SUPFAM" id="SSF48208">
    <property type="entry name" value="Six-hairpin glycosidases"/>
    <property type="match status" value="1"/>
</dbReference>
<protein>
    <recommendedName>
        <fullName evidence="1">GH15-like domain-containing protein</fullName>
    </recommendedName>
</protein>